<dbReference type="Pfam" id="PF14574">
    <property type="entry name" value="RACo_C_ter"/>
    <property type="match status" value="1"/>
</dbReference>
<comment type="caution">
    <text evidence="2">The sequence shown here is derived from an EMBL/GenBank/DDBJ whole genome shotgun (WGS) entry which is preliminary data.</text>
</comment>
<dbReference type="Proteomes" id="UP000886724">
    <property type="component" value="Unassembled WGS sequence"/>
</dbReference>
<evidence type="ECO:0000313" key="2">
    <source>
        <dbReference type="EMBL" id="HIX81584.1"/>
    </source>
</evidence>
<name>A0A9D2BND1_9FIRM</name>
<reference evidence="2" key="1">
    <citation type="journal article" date="2021" name="PeerJ">
        <title>Extensive microbial diversity within the chicken gut microbiome revealed by metagenomics and culture.</title>
        <authorList>
            <person name="Gilroy R."/>
            <person name="Ravi A."/>
            <person name="Getino M."/>
            <person name="Pursley I."/>
            <person name="Horton D.L."/>
            <person name="Alikhan N.F."/>
            <person name="Baker D."/>
            <person name="Gharbi K."/>
            <person name="Hall N."/>
            <person name="Watson M."/>
            <person name="Adriaenssens E.M."/>
            <person name="Foster-Nyarko E."/>
            <person name="Jarju S."/>
            <person name="Secka A."/>
            <person name="Antonio M."/>
            <person name="Oren A."/>
            <person name="Chaudhuri R.R."/>
            <person name="La Ragione R."/>
            <person name="Hildebrand F."/>
            <person name="Pallen M.J."/>
        </authorList>
    </citation>
    <scope>NUCLEOTIDE SEQUENCE</scope>
    <source>
        <strain evidence="2">ChiGjej1B1-14440</strain>
    </source>
</reference>
<dbReference type="SUPFAM" id="SSF54292">
    <property type="entry name" value="2Fe-2S ferredoxin-like"/>
    <property type="match status" value="1"/>
</dbReference>
<dbReference type="GO" id="GO:0051536">
    <property type="term" value="F:iron-sulfur cluster binding"/>
    <property type="evidence" value="ECO:0007669"/>
    <property type="project" value="InterPro"/>
</dbReference>
<dbReference type="PROSITE" id="PS51085">
    <property type="entry name" value="2FE2S_FER_2"/>
    <property type="match status" value="1"/>
</dbReference>
<dbReference type="InterPro" id="IPR012675">
    <property type="entry name" value="Beta-grasp_dom_sf"/>
</dbReference>
<dbReference type="Gene3D" id="3.10.20.30">
    <property type="match status" value="1"/>
</dbReference>
<reference evidence="2" key="2">
    <citation type="submission" date="2021-04" db="EMBL/GenBank/DDBJ databases">
        <authorList>
            <person name="Gilroy R."/>
        </authorList>
    </citation>
    <scope>NUCLEOTIDE SEQUENCE</scope>
    <source>
        <strain evidence="2">ChiGjej1B1-14440</strain>
    </source>
</reference>
<evidence type="ECO:0000259" key="1">
    <source>
        <dbReference type="PROSITE" id="PS51085"/>
    </source>
</evidence>
<dbReference type="CDD" id="cd00207">
    <property type="entry name" value="fer2"/>
    <property type="match status" value="1"/>
</dbReference>
<dbReference type="Pfam" id="PF17651">
    <property type="entry name" value="Raco_middle"/>
    <property type="match status" value="1"/>
</dbReference>
<dbReference type="InterPro" id="IPR001041">
    <property type="entry name" value="2Fe-2S_ferredoxin-type"/>
</dbReference>
<evidence type="ECO:0000313" key="3">
    <source>
        <dbReference type="Proteomes" id="UP000886724"/>
    </source>
</evidence>
<feature type="domain" description="2Fe-2S ferredoxin-type" evidence="1">
    <location>
        <begin position="1"/>
        <end position="85"/>
    </location>
</feature>
<organism evidence="2 3">
    <name type="scientific">Candidatus Erysipelatoclostridium merdavium</name>
    <dbReference type="NCBI Taxonomy" id="2838566"/>
    <lineage>
        <taxon>Bacteria</taxon>
        <taxon>Bacillati</taxon>
        <taxon>Bacillota</taxon>
        <taxon>Erysipelotrichia</taxon>
        <taxon>Erysipelotrichales</taxon>
        <taxon>Erysipelotrichales incertae sedis</taxon>
    </lineage>
</organism>
<gene>
    <name evidence="2" type="ORF">H9980_06395</name>
</gene>
<proteinExistence type="predicted"/>
<dbReference type="PANTHER" id="PTHR42895">
    <property type="entry name" value="IRON-SULFUR CLUSTER-BINDING PROTEIN-RELATED"/>
    <property type="match status" value="1"/>
</dbReference>
<accession>A0A9D2BND1</accession>
<dbReference type="InterPro" id="IPR042259">
    <property type="entry name" value="Raco-like_middle_sf"/>
</dbReference>
<dbReference type="AlphaFoldDB" id="A0A9D2BND1"/>
<dbReference type="Gene3D" id="3.30.420.480">
    <property type="entry name" value="Domain of unknown function (DUF4445)"/>
    <property type="match status" value="1"/>
</dbReference>
<dbReference type="InterPro" id="IPR036010">
    <property type="entry name" value="2Fe-2S_ferredoxin-like_sf"/>
</dbReference>
<sequence>MKTILDVIQEKGQLLQGSCNGHQKCGKCKIKVLNENFPVTPLEQKILTPHEIAIGIRLACLHEYQESIKYQIWQTDMSILTKMYLRNNDNIIEDGYGLITDIGTTTVVMCWVDLKTGKIIAASAFKNPQVAYGSDVISRIEFSKKNQKQLTDILLSKIEAALIEKADIKIKRMIVCGNTVITNLFLNCDVSSLGHVPFKIPIKKTQIISSKQIFKNINQQFLVYTFPHIGPFVGGDIVAGILSLDIDKENNLKMLIDLGTNGEIVVGNKDGMMATSSAAGPAFEGVGITCGGPSIPGAISEVTIKDNKITYHTIDNKAAKCICGSGLISLLASLKRNDIIDELGRFKNSKKQFNIAYNIYITQKDIQTFQLAKAAIQAGVKALLAENGNVDQIYISGGFGSHLQVKDLVELKILPPGVNVECVNNSALSGAYTLLRHQDLKRLDYIVDACKNINLAEYRDFDDYLIDGLYF</sequence>
<dbReference type="InterPro" id="IPR027980">
    <property type="entry name" value="RACo_C"/>
</dbReference>
<dbReference type="InterPro" id="IPR041414">
    <property type="entry name" value="Raco-like_middle"/>
</dbReference>
<dbReference type="EMBL" id="DXET01000140">
    <property type="protein sequence ID" value="HIX81584.1"/>
    <property type="molecule type" value="Genomic_DNA"/>
</dbReference>
<protein>
    <submittedName>
        <fullName evidence="2">DUF4445 domain-containing protein</fullName>
    </submittedName>
</protein>
<dbReference type="InterPro" id="IPR052911">
    <property type="entry name" value="Corrinoid_activation_enz"/>
</dbReference>
<dbReference type="PANTHER" id="PTHR42895:SF2">
    <property type="entry name" value="IRON-SULFUR CLUSTER PROTEIN"/>
    <property type="match status" value="1"/>
</dbReference>